<evidence type="ECO:0000256" key="9">
    <source>
        <dbReference type="ARBA" id="ARBA00023152"/>
    </source>
</evidence>
<dbReference type="GO" id="GO:0005576">
    <property type="term" value="C:extracellular region"/>
    <property type="evidence" value="ECO:0007669"/>
    <property type="project" value="UniProtKB-SubCell"/>
</dbReference>
<evidence type="ECO:0000256" key="5">
    <source>
        <dbReference type="ARBA" id="ARBA00022490"/>
    </source>
</evidence>
<evidence type="ECO:0000256" key="10">
    <source>
        <dbReference type="ARBA" id="ARBA00023239"/>
    </source>
</evidence>
<dbReference type="PANTHER" id="PTHR11902:SF1">
    <property type="entry name" value="ENOLASE"/>
    <property type="match status" value="1"/>
</dbReference>
<dbReference type="GO" id="GO:0004634">
    <property type="term" value="F:phosphopyruvate hydratase activity"/>
    <property type="evidence" value="ECO:0007669"/>
    <property type="project" value="UniProtKB-UniRule"/>
</dbReference>
<dbReference type="NCBIfam" id="TIGR01060">
    <property type="entry name" value="eno"/>
    <property type="match status" value="1"/>
</dbReference>
<feature type="binding site" evidence="12 15">
    <location>
        <position position="284"/>
    </location>
    <ligand>
        <name>Mg(2+)</name>
        <dbReference type="ChEBI" id="CHEBI:18420"/>
    </ligand>
</feature>
<evidence type="ECO:0000256" key="12">
    <source>
        <dbReference type="HAMAP-Rule" id="MF_00318"/>
    </source>
</evidence>
<keyword evidence="9 12" id="KW-0324">Glycolysis</keyword>
<dbReference type="SMART" id="SM01192">
    <property type="entry name" value="Enolase_C"/>
    <property type="match status" value="1"/>
</dbReference>
<evidence type="ECO:0000256" key="13">
    <source>
        <dbReference type="PIRSR" id="PIRSR001400-1"/>
    </source>
</evidence>
<keyword evidence="6 12" id="KW-0964">Secreted</keyword>
<proteinExistence type="inferred from homology"/>
<dbReference type="SFLD" id="SFLDG00178">
    <property type="entry name" value="enolase"/>
    <property type="match status" value="1"/>
</dbReference>
<evidence type="ECO:0000313" key="19">
    <source>
        <dbReference type="Proteomes" id="UP000321722"/>
    </source>
</evidence>
<protein>
    <recommendedName>
        <fullName evidence="4 12">Enolase</fullName>
        <ecNumber evidence="3 12">4.2.1.11</ecNumber>
    </recommendedName>
    <alternativeName>
        <fullName evidence="12">2-phospho-D-glycerate hydro-lyase</fullName>
    </alternativeName>
    <alternativeName>
        <fullName evidence="12">2-phosphoglycerate dehydratase</fullName>
    </alternativeName>
</protein>
<evidence type="ECO:0000256" key="2">
    <source>
        <dbReference type="ARBA" id="ARBA00009604"/>
    </source>
</evidence>
<feature type="binding site" evidence="12 15">
    <location>
        <position position="311"/>
    </location>
    <ligand>
        <name>Mg(2+)</name>
        <dbReference type="ChEBI" id="CHEBI:18420"/>
    </ligand>
</feature>
<feature type="binding site" evidence="14">
    <location>
        <position position="387"/>
    </location>
    <ligand>
        <name>substrate</name>
    </ligand>
</feature>
<dbReference type="PIRSF" id="PIRSF001400">
    <property type="entry name" value="Enolase"/>
    <property type="match status" value="1"/>
</dbReference>
<reference evidence="18 19" key="1">
    <citation type="submission" date="2019-07" db="EMBL/GenBank/DDBJ databases">
        <title>Whole genome shotgun sequence of Lactobacillus aviarius subsp. aviarius NBRC 102162.</title>
        <authorList>
            <person name="Hosoyama A."/>
            <person name="Uohara A."/>
            <person name="Ohji S."/>
            <person name="Ichikawa N."/>
        </authorList>
    </citation>
    <scope>NUCLEOTIDE SEQUENCE [LARGE SCALE GENOMIC DNA]</scope>
    <source>
        <strain evidence="18 19">NBRC 102162</strain>
    </source>
</reference>
<dbReference type="CDD" id="cd03313">
    <property type="entry name" value="enolase"/>
    <property type="match status" value="1"/>
</dbReference>
<dbReference type="Gene3D" id="3.30.390.10">
    <property type="entry name" value="Enolase-like, N-terminal domain"/>
    <property type="match status" value="1"/>
</dbReference>
<evidence type="ECO:0000259" key="16">
    <source>
        <dbReference type="SMART" id="SM01192"/>
    </source>
</evidence>
<dbReference type="UniPathway" id="UPA00109">
    <property type="reaction ID" value="UER00187"/>
</dbReference>
<dbReference type="Pfam" id="PF03952">
    <property type="entry name" value="Enolase_N"/>
    <property type="match status" value="1"/>
</dbReference>
<feature type="domain" description="Enolase N-terminal" evidence="17">
    <location>
        <begin position="4"/>
        <end position="133"/>
    </location>
</feature>
<name>A0A510WTG7_9LACO</name>
<comment type="catalytic activity">
    <reaction evidence="11">
        <text>(2R)-2-phosphoglycerate = phosphoenolpyruvate + H2O</text>
        <dbReference type="Rhea" id="RHEA:10164"/>
        <dbReference type="ChEBI" id="CHEBI:15377"/>
        <dbReference type="ChEBI" id="CHEBI:58289"/>
        <dbReference type="ChEBI" id="CHEBI:58702"/>
        <dbReference type="EC" id="4.2.1.11"/>
    </reaction>
    <physiologicalReaction direction="left-to-right" evidence="11">
        <dbReference type="Rhea" id="RHEA:10165"/>
    </physiologicalReaction>
</comment>
<dbReference type="GO" id="GO:0009986">
    <property type="term" value="C:cell surface"/>
    <property type="evidence" value="ECO:0007669"/>
    <property type="project" value="UniProtKB-SubCell"/>
</dbReference>
<dbReference type="SUPFAM" id="SSF51604">
    <property type="entry name" value="Enolase C-terminal domain-like"/>
    <property type="match status" value="1"/>
</dbReference>
<dbReference type="SFLD" id="SFLDF00002">
    <property type="entry name" value="enolase"/>
    <property type="match status" value="1"/>
</dbReference>
<dbReference type="InterPro" id="IPR000941">
    <property type="entry name" value="Enolase"/>
</dbReference>
<dbReference type="Proteomes" id="UP000321722">
    <property type="component" value="Unassembled WGS sequence"/>
</dbReference>
<comment type="caution">
    <text evidence="18">The sequence shown here is derived from an EMBL/GenBank/DDBJ whole genome shotgun (WGS) entry which is preliminary data.</text>
</comment>
<dbReference type="EMBL" id="BJUI01000007">
    <property type="protein sequence ID" value="GEK41867.1"/>
    <property type="molecule type" value="Genomic_DNA"/>
</dbReference>
<evidence type="ECO:0000313" key="18">
    <source>
        <dbReference type="EMBL" id="GEK41867.1"/>
    </source>
</evidence>
<dbReference type="PANTHER" id="PTHR11902">
    <property type="entry name" value="ENOLASE"/>
    <property type="match status" value="1"/>
</dbReference>
<feature type="binding site" evidence="12">
    <location>
        <position position="387"/>
    </location>
    <ligand>
        <name>(2R)-2-phosphoglycerate</name>
        <dbReference type="ChEBI" id="CHEBI:58289"/>
    </ligand>
</feature>
<feature type="binding site" evidence="12 15">
    <location>
        <position position="240"/>
    </location>
    <ligand>
        <name>Mg(2+)</name>
        <dbReference type="ChEBI" id="CHEBI:18420"/>
    </ligand>
</feature>
<comment type="pathway">
    <text evidence="1 12">Carbohydrate degradation; glycolysis; pyruvate from D-glyceraldehyde 3-phosphate: step 4/5.</text>
</comment>
<evidence type="ECO:0000256" key="14">
    <source>
        <dbReference type="PIRSR" id="PIRSR001400-2"/>
    </source>
</evidence>
<feature type="binding site" evidence="12">
    <location>
        <position position="336"/>
    </location>
    <ligand>
        <name>(2R)-2-phosphoglycerate</name>
        <dbReference type="ChEBI" id="CHEBI:58289"/>
    </ligand>
</feature>
<evidence type="ECO:0000256" key="1">
    <source>
        <dbReference type="ARBA" id="ARBA00005031"/>
    </source>
</evidence>
<dbReference type="SUPFAM" id="SSF54826">
    <property type="entry name" value="Enolase N-terminal domain-like"/>
    <property type="match status" value="1"/>
</dbReference>
<dbReference type="InterPro" id="IPR020811">
    <property type="entry name" value="Enolase_N"/>
</dbReference>
<dbReference type="GO" id="GO:0006096">
    <property type="term" value="P:glycolytic process"/>
    <property type="evidence" value="ECO:0007669"/>
    <property type="project" value="UniProtKB-UniRule"/>
</dbReference>
<dbReference type="GO" id="GO:0000287">
    <property type="term" value="F:magnesium ion binding"/>
    <property type="evidence" value="ECO:0007669"/>
    <property type="project" value="UniProtKB-UniRule"/>
</dbReference>
<dbReference type="EC" id="4.2.1.11" evidence="3 12"/>
<feature type="active site" description="Proton acceptor" evidence="12 13">
    <location>
        <position position="336"/>
    </location>
</feature>
<dbReference type="GO" id="GO:0000015">
    <property type="term" value="C:phosphopyruvate hydratase complex"/>
    <property type="evidence" value="ECO:0007669"/>
    <property type="project" value="InterPro"/>
</dbReference>
<dbReference type="GeneID" id="29934322"/>
<feature type="binding site" evidence="14">
    <location>
        <position position="153"/>
    </location>
    <ligand>
        <name>substrate</name>
    </ligand>
</feature>
<dbReference type="AlphaFoldDB" id="A0A510WTG7"/>
<comment type="function">
    <text evidence="12">Catalyzes the reversible conversion of 2-phosphoglycerate (2-PG) into phosphoenolpyruvate (PEP). It is essential for the degradation of carbohydrates via glycolysis.</text>
</comment>
<evidence type="ECO:0000256" key="15">
    <source>
        <dbReference type="PIRSR" id="PIRSR001400-3"/>
    </source>
</evidence>
<evidence type="ECO:0000256" key="8">
    <source>
        <dbReference type="ARBA" id="ARBA00022842"/>
    </source>
</evidence>
<dbReference type="Pfam" id="PF00113">
    <property type="entry name" value="Enolase_C"/>
    <property type="match status" value="1"/>
</dbReference>
<accession>A0A510WTG7</accession>
<dbReference type="RefSeq" id="WP_057827221.1">
    <property type="nucleotide sequence ID" value="NZ_BAAACL010000018.1"/>
</dbReference>
<keyword evidence="19" id="KW-1185">Reference proteome</keyword>
<organism evidence="18 19">
    <name type="scientific">Ligilactobacillus aviarius</name>
    <dbReference type="NCBI Taxonomy" id="1606"/>
    <lineage>
        <taxon>Bacteria</taxon>
        <taxon>Bacillati</taxon>
        <taxon>Bacillota</taxon>
        <taxon>Bacilli</taxon>
        <taxon>Lactobacillales</taxon>
        <taxon>Lactobacillaceae</taxon>
        <taxon>Ligilactobacillus</taxon>
    </lineage>
</organism>
<dbReference type="PROSITE" id="PS00164">
    <property type="entry name" value="ENOLASE"/>
    <property type="match status" value="1"/>
</dbReference>
<evidence type="ECO:0000256" key="3">
    <source>
        <dbReference type="ARBA" id="ARBA00012058"/>
    </source>
</evidence>
<feature type="active site" description="Proton donor" evidence="12 13">
    <location>
        <position position="203"/>
    </location>
</feature>
<feature type="binding site" evidence="14">
    <location>
        <begin position="363"/>
        <end position="366"/>
    </location>
    <ligand>
        <name>substrate</name>
    </ligand>
</feature>
<feature type="binding site" evidence="14">
    <location>
        <position position="162"/>
    </location>
    <ligand>
        <name>substrate</name>
    </ligand>
</feature>
<feature type="binding site" evidence="12">
    <location>
        <position position="161"/>
    </location>
    <ligand>
        <name>(2R)-2-phosphoglycerate</name>
        <dbReference type="ChEBI" id="CHEBI:58289"/>
    </ligand>
</feature>
<dbReference type="PRINTS" id="PR00148">
    <property type="entry name" value="ENOLASE"/>
</dbReference>
<keyword evidence="5 12" id="KW-0963">Cytoplasm</keyword>
<evidence type="ECO:0000256" key="6">
    <source>
        <dbReference type="ARBA" id="ARBA00022525"/>
    </source>
</evidence>
<dbReference type="HAMAP" id="MF_00318">
    <property type="entry name" value="Enolase"/>
    <property type="match status" value="1"/>
</dbReference>
<dbReference type="InterPro" id="IPR029017">
    <property type="entry name" value="Enolase-like_N"/>
</dbReference>
<evidence type="ECO:0000256" key="11">
    <source>
        <dbReference type="ARBA" id="ARBA00048951"/>
    </source>
</evidence>
<keyword evidence="7 12" id="KW-0479">Metal-binding</keyword>
<gene>
    <name evidence="18" type="primary">eno2</name>
    <name evidence="12" type="synonym">eno</name>
    <name evidence="18" type="ORF">LAV01_06990</name>
</gene>
<dbReference type="FunFam" id="3.30.390.10:FF:000001">
    <property type="entry name" value="Enolase"/>
    <property type="match status" value="1"/>
</dbReference>
<comment type="subcellular location">
    <subcellularLocation>
        <location evidence="12">Cytoplasm</location>
    </subcellularLocation>
    <subcellularLocation>
        <location evidence="12">Secreted</location>
    </subcellularLocation>
    <subcellularLocation>
        <location evidence="12">Cell surface</location>
    </subcellularLocation>
    <text evidence="12">Fractions of enolase are present in both the cytoplasm and on the cell surface.</text>
</comment>
<dbReference type="InterPro" id="IPR020809">
    <property type="entry name" value="Enolase_CS"/>
</dbReference>
<dbReference type="InterPro" id="IPR020810">
    <property type="entry name" value="Enolase_C"/>
</dbReference>
<dbReference type="InterPro" id="IPR036849">
    <property type="entry name" value="Enolase-like_C_sf"/>
</dbReference>
<feature type="binding site" evidence="14">
    <location>
        <position position="284"/>
    </location>
    <ligand>
        <name>substrate</name>
    </ligand>
</feature>
<dbReference type="Gene3D" id="3.20.20.120">
    <property type="entry name" value="Enolase-like C-terminal domain"/>
    <property type="match status" value="1"/>
</dbReference>
<comment type="cofactor">
    <cofactor evidence="15">
        <name>Mg(2+)</name>
        <dbReference type="ChEBI" id="CHEBI:18420"/>
    </cofactor>
    <text evidence="15">Mg(2+) is required for catalysis and for stabilizing the dimer.</text>
</comment>
<comment type="similarity">
    <text evidence="2 12">Belongs to the enolase family.</text>
</comment>
<evidence type="ECO:0000259" key="17">
    <source>
        <dbReference type="SMART" id="SM01193"/>
    </source>
</evidence>
<keyword evidence="10 12" id="KW-0456">Lyase</keyword>
<feature type="binding site" evidence="12">
    <location>
        <position position="365"/>
    </location>
    <ligand>
        <name>(2R)-2-phosphoglycerate</name>
        <dbReference type="ChEBI" id="CHEBI:58289"/>
    </ligand>
</feature>
<feature type="binding site" evidence="14">
    <location>
        <position position="311"/>
    </location>
    <ligand>
        <name>substrate</name>
    </ligand>
</feature>
<sequence length="427" mass="46863">MVYIDKVKALEVFDSRGNPTVEATVILSDGVSGKAEVPSGASTGELEAVELRDGGSRLDGKGVLKAVKNVNTEINDALHGLDPFNQGHIDQVMIDLDGTPNKARLGANAILGVSMAVCRAAANETHQPLYRYLGGTDLELPQTFHNVINGGEHADNNIDMQEFMITPVERTSFRDGFEKIVNTYHTLKKILEDEGYSTGLGDEGGFAPNLNSSEEALQMLHDAIVKAGYTPGKEIAIAFDAAASYFYNKDKKVYELEGNTYTADELGEYYGKLLKEFPEIISIEDPYSEDDWENFAKFTKNYGDRVQIVADDPVCTNPKLIRKAIEMGLANSILIKLNQIGTVTETLEAIRLARKNGYTTMMSHRSGETGDTFVADFTVATNAAELKSGAPARSERVEKYNQLLRIENQLGEDGTRLAHFPNDVDFD</sequence>
<dbReference type="SFLD" id="SFLDS00001">
    <property type="entry name" value="Enolase"/>
    <property type="match status" value="1"/>
</dbReference>
<feature type="binding site" evidence="12">
    <location>
        <position position="366"/>
    </location>
    <ligand>
        <name>(2R)-2-phosphoglycerate</name>
        <dbReference type="ChEBI" id="CHEBI:58289"/>
    </ligand>
</feature>
<comment type="cofactor">
    <cofactor evidence="12">
        <name>Mg(2+)</name>
        <dbReference type="ChEBI" id="CHEBI:18420"/>
    </cofactor>
    <text evidence="12">Binds a second Mg(2+) ion via substrate during catalysis.</text>
</comment>
<evidence type="ECO:0000256" key="4">
    <source>
        <dbReference type="ARBA" id="ARBA00017068"/>
    </source>
</evidence>
<dbReference type="SMART" id="SM01193">
    <property type="entry name" value="Enolase_N"/>
    <property type="match status" value="1"/>
</dbReference>
<keyword evidence="8 12" id="KW-0460">Magnesium</keyword>
<evidence type="ECO:0000256" key="7">
    <source>
        <dbReference type="ARBA" id="ARBA00022723"/>
    </source>
</evidence>
<feature type="domain" description="Enolase C-terminal TIM barrel" evidence="16">
    <location>
        <begin position="137"/>
        <end position="420"/>
    </location>
</feature>